<feature type="transmembrane region" description="Helical" evidence="9">
    <location>
        <begin position="690"/>
        <end position="715"/>
    </location>
</feature>
<comment type="similarity">
    <text evidence="7">Belongs to the major facilitator superfamily. Sugar transporter (TC 2.A.1.1) family. Trehalose transporter subfamily.</text>
</comment>
<feature type="transmembrane region" description="Helical" evidence="9">
    <location>
        <begin position="630"/>
        <end position="650"/>
    </location>
</feature>
<dbReference type="NCBIfam" id="TIGR00879">
    <property type="entry name" value="SP"/>
    <property type="match status" value="1"/>
</dbReference>
<evidence type="ECO:0000256" key="4">
    <source>
        <dbReference type="ARBA" id="ARBA00022989"/>
    </source>
</evidence>
<evidence type="ECO:0000256" key="1">
    <source>
        <dbReference type="ARBA" id="ARBA00004651"/>
    </source>
</evidence>
<dbReference type="CDD" id="cd17358">
    <property type="entry name" value="MFS_GLUT6_8_Class3_like"/>
    <property type="match status" value="1"/>
</dbReference>
<evidence type="ECO:0000313" key="12">
    <source>
        <dbReference type="Proteomes" id="UP000078200"/>
    </source>
</evidence>
<feature type="transmembrane region" description="Helical" evidence="9">
    <location>
        <begin position="454"/>
        <end position="471"/>
    </location>
</feature>
<evidence type="ECO:0000256" key="3">
    <source>
        <dbReference type="ARBA" id="ARBA00022692"/>
    </source>
</evidence>
<evidence type="ECO:0000256" key="6">
    <source>
        <dbReference type="ARBA" id="ARBA00023180"/>
    </source>
</evidence>
<dbReference type="InterPro" id="IPR044775">
    <property type="entry name" value="MFS_ERD6/Tret1-like"/>
</dbReference>
<evidence type="ECO:0000256" key="5">
    <source>
        <dbReference type="ARBA" id="ARBA00023136"/>
    </source>
</evidence>
<dbReference type="PRINTS" id="PR00171">
    <property type="entry name" value="SUGRTRNSPORT"/>
</dbReference>
<dbReference type="InterPro" id="IPR036259">
    <property type="entry name" value="MFS_trans_sf"/>
</dbReference>
<dbReference type="InterPro" id="IPR020846">
    <property type="entry name" value="MFS_dom"/>
</dbReference>
<dbReference type="EnsemblMetazoa" id="GAUT013851-RA">
    <property type="protein sequence ID" value="GAUT013851-PA"/>
    <property type="gene ID" value="GAUT013851"/>
</dbReference>
<feature type="transmembrane region" description="Helical" evidence="9">
    <location>
        <begin position="759"/>
        <end position="778"/>
    </location>
</feature>
<dbReference type="PROSITE" id="PS00216">
    <property type="entry name" value="SUGAR_TRANSPORT_1"/>
    <property type="match status" value="1"/>
</dbReference>
<keyword evidence="3 9" id="KW-0812">Transmembrane</keyword>
<sequence>MNGRENRAYGHKLTSSTSATKKSKDELSREDQSHQIVDLGENSLTSSTAANNFDTNLPEDPFFLPPSSNRPSQFVAPSKRQRSPGIFEREFPLNYGLIIQADDINEPPLPVNKSKITLHEKPLPPPQHFIQRNVNSIPSDDLQRSHQSLKGSRISFEKKVDDESSDEDTFENRRLGYQKQKALSVDQKGILRDLKTILANDNRRQYQAKKHVSLDVKGTGYLRDLLKDSSSEEEFHKTRCEFQGRKHQSLDSRVTFNLEKVLQGSSTDTDDEVDDAEHKRLLHRPKDITKPVIIDLKNLVPTDESEEDYSVKRQNFQQQRSISNDSRKSYRVYEMDEAGHMKGENLRNTVPFVLAAFSVSLGSLVVGFSSAYTSPALVSMTDRNVTSFVVTEQSGSWVGGIMPLAGLAGGIAGGPLIEYLGRRNTILATAVPFIISWLLIACAVNIVMVLTGRALAGFCVGIASLALPVYLGETIQPEVRGTLGLLPTAFGNVGILLCFTAGTYMNWSMLAFLGAVLPVPFLILMFLIPETPRWYVSRKMEENARKALVWLRGKEADVDPELKGLVRTQADDDRQATTNQISELFKRNNLKPLSISLGLMFFQQFSGINAVIFYTVSIFKDAGSTIDNNLCTIIVGLVNFIATFMATVLIDRLGRKVLLYISDVAMIMTLFTLGGFFYCKESGMDITQIGWLPLASFVVYVVGFSLGFGPIPWLMMGEILPAKIRGTAASVATAFNWTCTFIVTKTYQDMIDSIGAHGAFWLFGVVCFIGLFFVIFYVPETQGKSLEDIERKMMGRVRRMSSLANIKPLSFNM</sequence>
<feature type="transmembrane region" description="Helical" evidence="9">
    <location>
        <begin position="483"/>
        <end position="504"/>
    </location>
</feature>
<dbReference type="PANTHER" id="PTHR48021">
    <property type="match status" value="1"/>
</dbReference>
<name>A0A1A9USH7_GLOAU</name>
<dbReference type="SUPFAM" id="SSF103473">
    <property type="entry name" value="MFS general substrate transporter"/>
    <property type="match status" value="1"/>
</dbReference>
<evidence type="ECO:0000256" key="7">
    <source>
        <dbReference type="ARBA" id="ARBA00024348"/>
    </source>
</evidence>
<keyword evidence="12" id="KW-1185">Reference proteome</keyword>
<feature type="transmembrane region" description="Helical" evidence="9">
    <location>
        <begin position="350"/>
        <end position="374"/>
    </location>
</feature>
<keyword evidence="4 9" id="KW-1133">Transmembrane helix</keyword>
<dbReference type="FunFam" id="1.20.1250.20:FF:000055">
    <property type="entry name" value="Facilitated trehalose transporter Tret1-2 homolog"/>
    <property type="match status" value="1"/>
</dbReference>
<dbReference type="STRING" id="7395.A0A1A9USH7"/>
<dbReference type="InterPro" id="IPR005828">
    <property type="entry name" value="MFS_sugar_transport-like"/>
</dbReference>
<feature type="transmembrane region" description="Helical" evidence="9">
    <location>
        <begin position="727"/>
        <end position="747"/>
    </location>
</feature>
<dbReference type="PANTHER" id="PTHR48021:SF96">
    <property type="entry name" value="FACILITATED TREHALOSE TRANSPORTER TRET1-1-RELATED"/>
    <property type="match status" value="1"/>
</dbReference>
<feature type="transmembrane region" description="Helical" evidence="9">
    <location>
        <begin position="426"/>
        <end position="448"/>
    </location>
</feature>
<evidence type="ECO:0000256" key="8">
    <source>
        <dbReference type="SAM" id="MobiDB-lite"/>
    </source>
</evidence>
<organism evidence="11 12">
    <name type="scientific">Glossina austeni</name>
    <name type="common">Savannah tsetse fly</name>
    <dbReference type="NCBI Taxonomy" id="7395"/>
    <lineage>
        <taxon>Eukaryota</taxon>
        <taxon>Metazoa</taxon>
        <taxon>Ecdysozoa</taxon>
        <taxon>Arthropoda</taxon>
        <taxon>Hexapoda</taxon>
        <taxon>Insecta</taxon>
        <taxon>Pterygota</taxon>
        <taxon>Neoptera</taxon>
        <taxon>Endopterygota</taxon>
        <taxon>Diptera</taxon>
        <taxon>Brachycera</taxon>
        <taxon>Muscomorpha</taxon>
        <taxon>Hippoboscoidea</taxon>
        <taxon>Glossinidae</taxon>
        <taxon>Glossina</taxon>
    </lineage>
</organism>
<dbReference type="PROSITE" id="PS50850">
    <property type="entry name" value="MFS"/>
    <property type="match status" value="1"/>
</dbReference>
<dbReference type="AlphaFoldDB" id="A0A1A9USH7"/>
<evidence type="ECO:0000259" key="10">
    <source>
        <dbReference type="PROSITE" id="PS50850"/>
    </source>
</evidence>
<feature type="transmembrane region" description="Helical" evidence="9">
    <location>
        <begin position="394"/>
        <end position="414"/>
    </location>
</feature>
<dbReference type="Gene3D" id="1.20.1250.20">
    <property type="entry name" value="MFS general substrate transporter like domains"/>
    <property type="match status" value="1"/>
</dbReference>
<dbReference type="InterPro" id="IPR005829">
    <property type="entry name" value="Sugar_transporter_CS"/>
</dbReference>
<dbReference type="GO" id="GO:0005886">
    <property type="term" value="C:plasma membrane"/>
    <property type="evidence" value="ECO:0007669"/>
    <property type="project" value="UniProtKB-SubCell"/>
</dbReference>
<accession>A0A1A9USH7</accession>
<evidence type="ECO:0000256" key="9">
    <source>
        <dbReference type="SAM" id="Phobius"/>
    </source>
</evidence>
<protein>
    <recommendedName>
        <fullName evidence="10">Major facilitator superfamily (MFS) profile domain-containing protein</fullName>
    </recommendedName>
</protein>
<feature type="transmembrane region" description="Helical" evidence="9">
    <location>
        <begin position="595"/>
        <end position="618"/>
    </location>
</feature>
<feature type="compositionally biased region" description="Polar residues" evidence="8">
    <location>
        <begin position="42"/>
        <end position="55"/>
    </location>
</feature>
<feature type="compositionally biased region" description="Basic and acidic residues" evidence="8">
    <location>
        <begin position="22"/>
        <end position="33"/>
    </location>
</feature>
<feature type="transmembrane region" description="Helical" evidence="9">
    <location>
        <begin position="657"/>
        <end position="678"/>
    </location>
</feature>
<feature type="region of interest" description="Disordered" evidence="8">
    <location>
        <begin position="1"/>
        <end position="83"/>
    </location>
</feature>
<keyword evidence="2" id="KW-1003">Cell membrane</keyword>
<dbReference type="InterPro" id="IPR050549">
    <property type="entry name" value="MFS_Trehalose_Transporter"/>
</dbReference>
<evidence type="ECO:0000313" key="11">
    <source>
        <dbReference type="EnsemblMetazoa" id="GAUT013851-PA"/>
    </source>
</evidence>
<dbReference type="InterPro" id="IPR003663">
    <property type="entry name" value="Sugar/inositol_transpt"/>
</dbReference>
<feature type="domain" description="Major facilitator superfamily (MFS) profile" evidence="10">
    <location>
        <begin position="355"/>
        <end position="782"/>
    </location>
</feature>
<feature type="transmembrane region" description="Helical" evidence="9">
    <location>
        <begin position="510"/>
        <end position="529"/>
    </location>
</feature>
<reference evidence="11" key="1">
    <citation type="submission" date="2020-05" db="UniProtKB">
        <authorList>
            <consortium name="EnsemblMetazoa"/>
        </authorList>
    </citation>
    <scope>IDENTIFICATION</scope>
    <source>
        <strain evidence="11">TTRI</strain>
    </source>
</reference>
<keyword evidence="6" id="KW-0325">Glycoprotein</keyword>
<evidence type="ECO:0000256" key="2">
    <source>
        <dbReference type="ARBA" id="ARBA00022475"/>
    </source>
</evidence>
<dbReference type="Pfam" id="PF00083">
    <property type="entry name" value="Sugar_tr"/>
    <property type="match status" value="1"/>
</dbReference>
<keyword evidence="5 9" id="KW-0472">Membrane</keyword>
<dbReference type="PROSITE" id="PS00217">
    <property type="entry name" value="SUGAR_TRANSPORT_2"/>
    <property type="match status" value="1"/>
</dbReference>
<dbReference type="Proteomes" id="UP000078200">
    <property type="component" value="Unassembled WGS sequence"/>
</dbReference>
<dbReference type="GO" id="GO:0051119">
    <property type="term" value="F:sugar transmembrane transporter activity"/>
    <property type="evidence" value="ECO:0007669"/>
    <property type="project" value="InterPro"/>
</dbReference>
<proteinExistence type="inferred from homology"/>
<dbReference type="VEuPathDB" id="VectorBase:GAUT013851"/>
<comment type="subcellular location">
    <subcellularLocation>
        <location evidence="1">Cell membrane</location>
        <topology evidence="1">Multi-pass membrane protein</topology>
    </subcellularLocation>
</comment>